<name>A0A1F5XZ30_9BACT</name>
<reference evidence="1 2" key="1">
    <citation type="journal article" date="2016" name="Nat. Commun.">
        <title>Thousands of microbial genomes shed light on interconnected biogeochemical processes in an aquifer system.</title>
        <authorList>
            <person name="Anantharaman K."/>
            <person name="Brown C.T."/>
            <person name="Hug L.A."/>
            <person name="Sharon I."/>
            <person name="Castelle C.J."/>
            <person name="Probst A.J."/>
            <person name="Thomas B.C."/>
            <person name="Singh A."/>
            <person name="Wilkins M.J."/>
            <person name="Karaoz U."/>
            <person name="Brodie E.L."/>
            <person name="Williams K.H."/>
            <person name="Hubbard S.S."/>
            <person name="Banfield J.F."/>
        </authorList>
    </citation>
    <scope>NUCLEOTIDE SEQUENCE [LARGE SCALE GENOMIC DNA]</scope>
</reference>
<accession>A0A1F5XZ30</accession>
<evidence type="ECO:0000313" key="1">
    <source>
        <dbReference type="EMBL" id="OGF93164.1"/>
    </source>
</evidence>
<sequence>MGFFSKYNGIEKGLLEIYSKLFTDMGLPDSHKMTEDILDQAIQSSKKEGFYNLKNDGDNLLEKEKISGEVNKNFENKRKEGVRDEDIRWWFNLNDVERRMMLKTDEFHRRSLFMHEVESGKTEKEADRTVRKHHPIFGDLNDETHGSGDDRPLPLELKDRINIYIEKQGVNNPEFKKQIESSSTFNALVRKEIRAGNI</sequence>
<dbReference type="AlphaFoldDB" id="A0A1F5XZ30"/>
<protein>
    <submittedName>
        <fullName evidence="1">Uncharacterized protein</fullName>
    </submittedName>
</protein>
<dbReference type="STRING" id="1798364.A3G54_00180"/>
<comment type="caution">
    <text evidence="1">The sequence shown here is derived from an EMBL/GenBank/DDBJ whole genome shotgun (WGS) entry which is preliminary data.</text>
</comment>
<dbReference type="EMBL" id="MFIQ01000027">
    <property type="protein sequence ID" value="OGF93164.1"/>
    <property type="molecule type" value="Genomic_DNA"/>
</dbReference>
<proteinExistence type="predicted"/>
<gene>
    <name evidence="1" type="ORF">A3G54_00180</name>
</gene>
<dbReference type="Proteomes" id="UP000178894">
    <property type="component" value="Unassembled WGS sequence"/>
</dbReference>
<evidence type="ECO:0000313" key="2">
    <source>
        <dbReference type="Proteomes" id="UP000178894"/>
    </source>
</evidence>
<organism evidence="1 2">
    <name type="scientific">Candidatus Giovannonibacteria bacterium RIFCSPLOWO2_12_FULL_44_15</name>
    <dbReference type="NCBI Taxonomy" id="1798364"/>
    <lineage>
        <taxon>Bacteria</taxon>
        <taxon>Candidatus Giovannoniibacteriota</taxon>
    </lineage>
</organism>